<evidence type="ECO:0000259" key="5">
    <source>
        <dbReference type="PROSITE" id="PS50977"/>
    </source>
</evidence>
<accession>A0ABR6EFZ1</accession>
<comment type="caution">
    <text evidence="6">The sequence shown here is derived from an EMBL/GenBank/DDBJ whole genome shotgun (WGS) entry which is preliminary data.</text>
</comment>
<evidence type="ECO:0000256" key="4">
    <source>
        <dbReference type="PROSITE-ProRule" id="PRU00335"/>
    </source>
</evidence>
<dbReference type="Proteomes" id="UP000766698">
    <property type="component" value="Unassembled WGS sequence"/>
</dbReference>
<protein>
    <submittedName>
        <fullName evidence="6">TetR/AcrR family transcriptional regulator</fullName>
    </submittedName>
</protein>
<dbReference type="SUPFAM" id="SSF48498">
    <property type="entry name" value="Tetracyclin repressor-like, C-terminal domain"/>
    <property type="match status" value="1"/>
</dbReference>
<keyword evidence="7" id="KW-1185">Reference proteome</keyword>
<dbReference type="InterPro" id="IPR050109">
    <property type="entry name" value="HTH-type_TetR-like_transc_reg"/>
</dbReference>
<dbReference type="InterPro" id="IPR036271">
    <property type="entry name" value="Tet_transcr_reg_TetR-rel_C_sf"/>
</dbReference>
<dbReference type="InterPro" id="IPR001387">
    <property type="entry name" value="Cro/C1-type_HTH"/>
</dbReference>
<organism evidence="6 7">
    <name type="scientific">Streptomyces durbertensis</name>
    <dbReference type="NCBI Taxonomy" id="2448886"/>
    <lineage>
        <taxon>Bacteria</taxon>
        <taxon>Bacillati</taxon>
        <taxon>Actinomycetota</taxon>
        <taxon>Actinomycetes</taxon>
        <taxon>Kitasatosporales</taxon>
        <taxon>Streptomycetaceae</taxon>
        <taxon>Streptomyces</taxon>
    </lineage>
</organism>
<keyword evidence="1" id="KW-0805">Transcription regulation</keyword>
<gene>
    <name evidence="6" type="ORF">GL263_11890</name>
</gene>
<dbReference type="PANTHER" id="PTHR30055">
    <property type="entry name" value="HTH-TYPE TRANSCRIPTIONAL REGULATOR RUTR"/>
    <property type="match status" value="1"/>
</dbReference>
<dbReference type="InterPro" id="IPR001647">
    <property type="entry name" value="HTH_TetR"/>
</dbReference>
<dbReference type="PROSITE" id="PS50977">
    <property type="entry name" value="HTH_TETR_2"/>
    <property type="match status" value="1"/>
</dbReference>
<evidence type="ECO:0000313" key="7">
    <source>
        <dbReference type="Proteomes" id="UP000766698"/>
    </source>
</evidence>
<feature type="DNA-binding region" description="H-T-H motif" evidence="4">
    <location>
        <begin position="23"/>
        <end position="42"/>
    </location>
</feature>
<keyword evidence="3" id="KW-0804">Transcription</keyword>
<dbReference type="RefSeq" id="WP_182855603.1">
    <property type="nucleotide sequence ID" value="NZ_WMLF01000137.1"/>
</dbReference>
<evidence type="ECO:0000313" key="6">
    <source>
        <dbReference type="EMBL" id="MBB1244255.1"/>
    </source>
</evidence>
<reference evidence="7" key="1">
    <citation type="journal article" date="2020" name="Syst. Appl. Microbiol.">
        <title>Streptomyces alkaliterrae sp. nov., isolated from an alkaline soil, and emended descriptions of Streptomyces alkaliphilus, Streptomyces calidiresistens and Streptomyces durbertensis.</title>
        <authorList>
            <person name="Swiecimska M."/>
            <person name="Golinska P."/>
            <person name="Nouioui I."/>
            <person name="Wypij M."/>
            <person name="Rai M."/>
            <person name="Sangal V."/>
            <person name="Goodfellow M."/>
        </authorList>
    </citation>
    <scope>NUCLEOTIDE SEQUENCE [LARGE SCALE GENOMIC DNA]</scope>
    <source>
        <strain evidence="7">DSM 104538</strain>
    </source>
</reference>
<proteinExistence type="predicted"/>
<evidence type="ECO:0000256" key="3">
    <source>
        <dbReference type="ARBA" id="ARBA00023163"/>
    </source>
</evidence>
<evidence type="ECO:0000256" key="1">
    <source>
        <dbReference type="ARBA" id="ARBA00023015"/>
    </source>
</evidence>
<dbReference type="CDD" id="cd00093">
    <property type="entry name" value="HTH_XRE"/>
    <property type="match status" value="1"/>
</dbReference>
<dbReference type="SUPFAM" id="SSF46689">
    <property type="entry name" value="Homeodomain-like"/>
    <property type="match status" value="1"/>
</dbReference>
<dbReference type="PANTHER" id="PTHR30055:SF234">
    <property type="entry name" value="HTH-TYPE TRANSCRIPTIONAL REGULATOR BETI"/>
    <property type="match status" value="1"/>
</dbReference>
<keyword evidence="2 4" id="KW-0238">DNA-binding</keyword>
<dbReference type="Gene3D" id="1.10.357.10">
    <property type="entry name" value="Tetracycline Repressor, domain 2"/>
    <property type="match status" value="1"/>
</dbReference>
<dbReference type="EMBL" id="WMLF01000137">
    <property type="protein sequence ID" value="MBB1244255.1"/>
    <property type="molecule type" value="Genomic_DNA"/>
</dbReference>
<dbReference type="Pfam" id="PF00440">
    <property type="entry name" value="TetR_N"/>
    <property type="match status" value="1"/>
</dbReference>
<sequence>MSTKSEQVLAAAAELLARKPGASMDEVARAAGISRATLHRYFAGRDALVTALGALGVRRLDECVDAAAIDEGSASDAVRRLVGQVMPVAGFLAFLYTEHQLFEQDRMDDGWRRVDNRISALFRRGQQEGEFRPELPPAWLTEALYALVAASDWSVQDGQMAPKDAPTLVIELLLGGALARKPA</sequence>
<dbReference type="InterPro" id="IPR009057">
    <property type="entry name" value="Homeodomain-like_sf"/>
</dbReference>
<evidence type="ECO:0000256" key="2">
    <source>
        <dbReference type="ARBA" id="ARBA00023125"/>
    </source>
</evidence>
<feature type="domain" description="HTH tetR-type" evidence="5">
    <location>
        <begin position="2"/>
        <end position="60"/>
    </location>
</feature>
<name>A0ABR6EFZ1_9ACTN</name>